<dbReference type="GO" id="GO:0004672">
    <property type="term" value="F:protein kinase activity"/>
    <property type="evidence" value="ECO:0007669"/>
    <property type="project" value="InterPro"/>
</dbReference>
<dbReference type="InterPro" id="IPR000719">
    <property type="entry name" value="Prot_kinase_dom"/>
</dbReference>
<dbReference type="OrthoDB" id="10252171at2759"/>
<proteinExistence type="predicted"/>
<evidence type="ECO:0000313" key="2">
    <source>
        <dbReference type="EMBL" id="KAF1937747.1"/>
    </source>
</evidence>
<dbReference type="PANTHER" id="PTHR24347">
    <property type="entry name" value="SERINE/THREONINE-PROTEIN KINASE"/>
    <property type="match status" value="1"/>
</dbReference>
<keyword evidence="2" id="KW-0808">Transferase</keyword>
<keyword evidence="2" id="KW-0418">Kinase</keyword>
<dbReference type="Gene3D" id="1.10.510.10">
    <property type="entry name" value="Transferase(Phosphotransferase) domain 1"/>
    <property type="match status" value="1"/>
</dbReference>
<dbReference type="PROSITE" id="PS50011">
    <property type="entry name" value="PROTEIN_KINASE_DOM"/>
    <property type="match status" value="1"/>
</dbReference>
<sequence length="337" mass="38168">MLLNRLAYHISPISRIGIRMASTIVGKSGRVYIQREVLQERKDPRLNIFKAESHDQSFVFKRVSKPFYDLSLRLATDFPESRRLRMHVDLNEDENVLIYPYYQHTLLGLLQEDSNISDAARKKILRQTGEAIQELHSKDWIHIDIKPDNILVNWTCDEEGIKTITNVALGDFDIAFKLETGALLQTTHAVGNAMWRSPEGQTGRGLSKASDVYSFGLVCIYTLGAGEVLLINDYQDLVKLGISPEQEILTRHFSYFGSANEGLLNQIASEKWTKALKLASQMAELAVQDQPEMSFEVWGQELGSEAQKMISGMTKPDPTARSTINQVMAHPWWQEAV</sequence>
<accession>A0A6A5SK64</accession>
<dbReference type="SUPFAM" id="SSF56112">
    <property type="entry name" value="Protein kinase-like (PK-like)"/>
    <property type="match status" value="1"/>
</dbReference>
<dbReference type="Pfam" id="PF00069">
    <property type="entry name" value="Pkinase"/>
    <property type="match status" value="1"/>
</dbReference>
<dbReference type="EMBL" id="ML976127">
    <property type="protein sequence ID" value="KAF1937747.1"/>
    <property type="molecule type" value="Genomic_DNA"/>
</dbReference>
<evidence type="ECO:0000259" key="1">
    <source>
        <dbReference type="PROSITE" id="PS50011"/>
    </source>
</evidence>
<keyword evidence="3" id="KW-1185">Reference proteome</keyword>
<feature type="domain" description="Protein kinase" evidence="1">
    <location>
        <begin position="17"/>
        <end position="333"/>
    </location>
</feature>
<dbReference type="SMART" id="SM00220">
    <property type="entry name" value="S_TKc"/>
    <property type="match status" value="1"/>
</dbReference>
<evidence type="ECO:0000313" key="3">
    <source>
        <dbReference type="Proteomes" id="UP000800038"/>
    </source>
</evidence>
<dbReference type="GO" id="GO:0005524">
    <property type="term" value="F:ATP binding"/>
    <property type="evidence" value="ECO:0007669"/>
    <property type="project" value="InterPro"/>
</dbReference>
<organism evidence="2 3">
    <name type="scientific">Clathrospora elynae</name>
    <dbReference type="NCBI Taxonomy" id="706981"/>
    <lineage>
        <taxon>Eukaryota</taxon>
        <taxon>Fungi</taxon>
        <taxon>Dikarya</taxon>
        <taxon>Ascomycota</taxon>
        <taxon>Pezizomycotina</taxon>
        <taxon>Dothideomycetes</taxon>
        <taxon>Pleosporomycetidae</taxon>
        <taxon>Pleosporales</taxon>
        <taxon>Diademaceae</taxon>
        <taxon>Clathrospora</taxon>
    </lineage>
</organism>
<protein>
    <submittedName>
        <fullName evidence="2">Kinase-like protein</fullName>
    </submittedName>
</protein>
<dbReference type="AlphaFoldDB" id="A0A6A5SK64"/>
<name>A0A6A5SK64_9PLEO</name>
<dbReference type="Proteomes" id="UP000800038">
    <property type="component" value="Unassembled WGS sequence"/>
</dbReference>
<gene>
    <name evidence="2" type="ORF">EJ02DRAFT_356097</name>
</gene>
<dbReference type="InterPro" id="IPR011009">
    <property type="entry name" value="Kinase-like_dom_sf"/>
</dbReference>
<reference evidence="2" key="1">
    <citation type="journal article" date="2020" name="Stud. Mycol.">
        <title>101 Dothideomycetes genomes: a test case for predicting lifestyles and emergence of pathogens.</title>
        <authorList>
            <person name="Haridas S."/>
            <person name="Albert R."/>
            <person name="Binder M."/>
            <person name="Bloem J."/>
            <person name="Labutti K."/>
            <person name="Salamov A."/>
            <person name="Andreopoulos B."/>
            <person name="Baker S."/>
            <person name="Barry K."/>
            <person name="Bills G."/>
            <person name="Bluhm B."/>
            <person name="Cannon C."/>
            <person name="Castanera R."/>
            <person name="Culley D."/>
            <person name="Daum C."/>
            <person name="Ezra D."/>
            <person name="Gonzalez J."/>
            <person name="Henrissat B."/>
            <person name="Kuo A."/>
            <person name="Liang C."/>
            <person name="Lipzen A."/>
            <person name="Lutzoni F."/>
            <person name="Magnuson J."/>
            <person name="Mondo S."/>
            <person name="Nolan M."/>
            <person name="Ohm R."/>
            <person name="Pangilinan J."/>
            <person name="Park H.-J."/>
            <person name="Ramirez L."/>
            <person name="Alfaro M."/>
            <person name="Sun H."/>
            <person name="Tritt A."/>
            <person name="Yoshinaga Y."/>
            <person name="Zwiers L.-H."/>
            <person name="Turgeon B."/>
            <person name="Goodwin S."/>
            <person name="Spatafora J."/>
            <person name="Crous P."/>
            <person name="Grigoriev I."/>
        </authorList>
    </citation>
    <scope>NUCLEOTIDE SEQUENCE</scope>
    <source>
        <strain evidence="2">CBS 161.51</strain>
    </source>
</reference>